<dbReference type="SUPFAM" id="SSF56349">
    <property type="entry name" value="DNA breaking-rejoining enzymes"/>
    <property type="match status" value="1"/>
</dbReference>
<dbReference type="RefSeq" id="WP_004781950.1">
    <property type="nucleotide sequence ID" value="NZ_KB849402.1"/>
</dbReference>
<sequence length="704" mass="79833">MNSEAKLDVLTNFAEHRFDILNSLNSTRNQNIECSQLKNRGSTKYMDLLMHKPVSKLSKFSDQIWDFNKDYPNAARNVQGAKLRIDFTKYKDVPIFVLTEIKIILELALLNNLIFKPQHTGPRTRSRVKGIIKANSLIPYFESGLTFINEIFKQANNELGYEFVQTKIRTLSDIGPELYYKAAANYERVKGSELDQFFGYLRNPASLKYVFEKPIAYVELNSLPWNKLANVVKEKKEQVLPDQVFETLSKVASFIVVDFLNAIGDRDRISDIHTLERFNTSNYSSWASQAGITQEVLNGYIALRLKNKGYSSNFIKNLTSPYNWMIDSDSNIKHGSALREVLINRGYTLVSLRDYFNLLSYSCLYLVGQYTGMRPSELAEVQVQNSSCLIEENGIWLIESAVKKHKEEISTGLFDDRWVAIPIVRDAILAASYIAQIKASPYLASSVSTVPSDSSPCPMDSNGIIHQMNIFIRRLLGERAVNEVNFNPYMLRHTLTYQLFKAEVGLPLISFQLKHFVDSVSKFTFDGATSSVTLGYGDIGEMLSKDGNRKGSNTSLRRTAELEAIKTAHNPHGIYYGGKANEHRQRLIKMFQGYMAEGHTEDEVYEALVNQGVAVVYMGQGLCYGGREEEYDSSLPCIGSLRCNPARCKQAVVTSKHAPKWREVYILNKANLNKPEYSHNREQIMAAMNEAKMVLEYLGEAVEL</sequence>
<dbReference type="Proteomes" id="UP000013070">
    <property type="component" value="Unassembled WGS sequence"/>
</dbReference>
<dbReference type="AlphaFoldDB" id="N8VJS8"/>
<evidence type="ECO:0000256" key="1">
    <source>
        <dbReference type="ARBA" id="ARBA00023172"/>
    </source>
</evidence>
<organism evidence="2 3">
    <name type="scientific">Acinetobacter variabilis</name>
    <dbReference type="NCBI Taxonomy" id="70346"/>
    <lineage>
        <taxon>Bacteria</taxon>
        <taxon>Pseudomonadati</taxon>
        <taxon>Pseudomonadota</taxon>
        <taxon>Gammaproteobacteria</taxon>
        <taxon>Moraxellales</taxon>
        <taxon>Moraxellaceae</taxon>
        <taxon>Acinetobacter</taxon>
    </lineage>
</organism>
<evidence type="ECO:0000313" key="3">
    <source>
        <dbReference type="Proteomes" id="UP000013070"/>
    </source>
</evidence>
<dbReference type="PATRIC" id="fig|1217710.3.peg.1113"/>
<dbReference type="eggNOG" id="ENOG502Z8XH">
    <property type="taxonomic scope" value="Bacteria"/>
</dbReference>
<dbReference type="GO" id="GO:0006310">
    <property type="term" value="P:DNA recombination"/>
    <property type="evidence" value="ECO:0007669"/>
    <property type="project" value="UniProtKB-KW"/>
</dbReference>
<dbReference type="GO" id="GO:0015074">
    <property type="term" value="P:DNA integration"/>
    <property type="evidence" value="ECO:0007669"/>
    <property type="project" value="InterPro"/>
</dbReference>
<name>N8VJS8_9GAMM</name>
<dbReference type="InterPro" id="IPR011010">
    <property type="entry name" value="DNA_brk_join_enz"/>
</dbReference>
<comment type="caution">
    <text evidence="2">The sequence shown here is derived from an EMBL/GenBank/DDBJ whole genome shotgun (WGS) entry which is preliminary data.</text>
</comment>
<evidence type="ECO:0000313" key="2">
    <source>
        <dbReference type="EMBL" id="ENU99815.1"/>
    </source>
</evidence>
<keyword evidence="3" id="KW-1185">Reference proteome</keyword>
<keyword evidence="1" id="KW-0233">DNA recombination</keyword>
<reference evidence="2 3" key="1">
    <citation type="submission" date="2013-02" db="EMBL/GenBank/DDBJ databases">
        <title>The Genome Sequence of Acinetobacter sp. NIPH 899.</title>
        <authorList>
            <consortium name="The Broad Institute Genome Sequencing Platform"/>
            <consortium name="The Broad Institute Genome Sequencing Center for Infectious Disease"/>
            <person name="Cerqueira G."/>
            <person name="Feldgarden M."/>
            <person name="Courvalin P."/>
            <person name="Perichon B."/>
            <person name="Grillot-Courvalin C."/>
            <person name="Clermont D."/>
            <person name="Rocha E."/>
            <person name="Yoon E.-J."/>
            <person name="Nemec A."/>
            <person name="Walker B."/>
            <person name="Young S.K."/>
            <person name="Zeng Q."/>
            <person name="Gargeya S."/>
            <person name="Fitzgerald M."/>
            <person name="Haas B."/>
            <person name="Abouelleil A."/>
            <person name="Alvarado L."/>
            <person name="Arachchi H.M."/>
            <person name="Berlin A.M."/>
            <person name="Chapman S.B."/>
            <person name="Dewar J."/>
            <person name="Goldberg J."/>
            <person name="Griggs A."/>
            <person name="Gujja S."/>
            <person name="Hansen M."/>
            <person name="Howarth C."/>
            <person name="Imamovic A."/>
            <person name="Larimer J."/>
            <person name="McCowan C."/>
            <person name="Murphy C."/>
            <person name="Neiman D."/>
            <person name="Pearson M."/>
            <person name="Priest M."/>
            <person name="Roberts A."/>
            <person name="Saif S."/>
            <person name="Shea T."/>
            <person name="Sisk P."/>
            <person name="Sykes S."/>
            <person name="Wortman J."/>
            <person name="Nusbaum C."/>
            <person name="Birren B."/>
        </authorList>
    </citation>
    <scope>NUCLEOTIDE SEQUENCE [LARGE SCALE GENOMIC DNA]</scope>
    <source>
        <strain evidence="2 3">NIPH 899</strain>
    </source>
</reference>
<dbReference type="EMBL" id="APPE01000044">
    <property type="protein sequence ID" value="ENU99815.1"/>
    <property type="molecule type" value="Genomic_DNA"/>
</dbReference>
<dbReference type="GO" id="GO:0003677">
    <property type="term" value="F:DNA binding"/>
    <property type="evidence" value="ECO:0007669"/>
    <property type="project" value="InterPro"/>
</dbReference>
<proteinExistence type="predicted"/>
<dbReference type="Gene3D" id="1.10.443.10">
    <property type="entry name" value="Intergrase catalytic core"/>
    <property type="match status" value="1"/>
</dbReference>
<dbReference type="InterPro" id="IPR013762">
    <property type="entry name" value="Integrase-like_cat_sf"/>
</dbReference>
<gene>
    <name evidence="2" type="ORF">F969_01177</name>
</gene>
<accession>N8VJS8</accession>
<dbReference type="HOGENOM" id="CLU_393642_0_0_6"/>
<protein>
    <submittedName>
        <fullName evidence="2">Uncharacterized protein</fullName>
    </submittedName>
</protein>